<keyword evidence="3" id="KW-1185">Reference proteome</keyword>
<feature type="compositionally biased region" description="Polar residues" evidence="1">
    <location>
        <begin position="45"/>
        <end position="56"/>
    </location>
</feature>
<dbReference type="AlphaFoldDB" id="A0ABD0K274"/>
<evidence type="ECO:0000256" key="1">
    <source>
        <dbReference type="SAM" id="MobiDB-lite"/>
    </source>
</evidence>
<comment type="caution">
    <text evidence="2">The sequence shown here is derived from an EMBL/GenBank/DDBJ whole genome shotgun (WGS) entry which is preliminary data.</text>
</comment>
<gene>
    <name evidence="2" type="ORF">BaRGS_00027646</name>
</gene>
<feature type="region of interest" description="Disordered" evidence="1">
    <location>
        <begin position="1"/>
        <end position="56"/>
    </location>
</feature>
<evidence type="ECO:0000313" key="2">
    <source>
        <dbReference type="EMBL" id="KAK7481106.1"/>
    </source>
</evidence>
<evidence type="ECO:0000313" key="3">
    <source>
        <dbReference type="Proteomes" id="UP001519460"/>
    </source>
</evidence>
<name>A0ABD0K274_9CAEN</name>
<proteinExistence type="predicted"/>
<organism evidence="2 3">
    <name type="scientific">Batillaria attramentaria</name>
    <dbReference type="NCBI Taxonomy" id="370345"/>
    <lineage>
        <taxon>Eukaryota</taxon>
        <taxon>Metazoa</taxon>
        <taxon>Spiralia</taxon>
        <taxon>Lophotrochozoa</taxon>
        <taxon>Mollusca</taxon>
        <taxon>Gastropoda</taxon>
        <taxon>Caenogastropoda</taxon>
        <taxon>Sorbeoconcha</taxon>
        <taxon>Cerithioidea</taxon>
        <taxon>Batillariidae</taxon>
        <taxon>Batillaria</taxon>
    </lineage>
</organism>
<dbReference type="EMBL" id="JACVVK020000267">
    <property type="protein sequence ID" value="KAK7481106.1"/>
    <property type="molecule type" value="Genomic_DNA"/>
</dbReference>
<accession>A0ABD0K274</accession>
<dbReference type="Proteomes" id="UP001519460">
    <property type="component" value="Unassembled WGS sequence"/>
</dbReference>
<reference evidence="2 3" key="1">
    <citation type="journal article" date="2023" name="Sci. Data">
        <title>Genome assembly of the Korean intertidal mud-creeper Batillaria attramentaria.</title>
        <authorList>
            <person name="Patra A.K."/>
            <person name="Ho P.T."/>
            <person name="Jun S."/>
            <person name="Lee S.J."/>
            <person name="Kim Y."/>
            <person name="Won Y.J."/>
        </authorList>
    </citation>
    <scope>NUCLEOTIDE SEQUENCE [LARGE SCALE GENOMIC DNA]</scope>
    <source>
        <strain evidence="2">Wonlab-2016</strain>
    </source>
</reference>
<sequence>MSTAAGFSMGALPSSHQTDGGNRYKLSDNTAPVSLAFGRSGDVPLSTQASKSLVHR</sequence>
<feature type="non-terminal residue" evidence="2">
    <location>
        <position position="56"/>
    </location>
</feature>
<protein>
    <submittedName>
        <fullName evidence="2">Uncharacterized protein</fullName>
    </submittedName>
</protein>